<dbReference type="GO" id="GO:0016438">
    <property type="term" value="F:tRNA-queuosine(34) beta-mannosyltransferase activity"/>
    <property type="evidence" value="ECO:0007669"/>
    <property type="project" value="UniProtKB-EC"/>
</dbReference>
<proteinExistence type="inferred from homology"/>
<reference evidence="11 12" key="1">
    <citation type="journal article" date="2018" name="Nat. Ecol. Evol.">
        <title>Shark genomes provide insights into elasmobranch evolution and the origin of vertebrates.</title>
        <authorList>
            <person name="Hara Y"/>
            <person name="Yamaguchi K"/>
            <person name="Onimaru K"/>
            <person name="Kadota M"/>
            <person name="Koyanagi M"/>
            <person name="Keeley SD"/>
            <person name="Tatsumi K"/>
            <person name="Tanaka K"/>
            <person name="Motone F"/>
            <person name="Kageyama Y"/>
            <person name="Nozu R"/>
            <person name="Adachi N"/>
            <person name="Nishimura O"/>
            <person name="Nakagawa R"/>
            <person name="Tanegashima C"/>
            <person name="Kiyatake I"/>
            <person name="Matsumoto R"/>
            <person name="Murakumo K"/>
            <person name="Nishida K"/>
            <person name="Terakita A"/>
            <person name="Kuratani S"/>
            <person name="Sato K"/>
            <person name="Hyodo S Kuraku.S."/>
        </authorList>
    </citation>
    <scope>NUCLEOTIDE SEQUENCE [LARGE SCALE GENOMIC DNA]</scope>
</reference>
<comment type="similarity">
    <text evidence="1">Belongs to the glycosyltransferase group 1 family. Glycosyltransferase 4 subfamily.</text>
</comment>
<dbReference type="PANTHER" id="PTHR13615">
    <property type="entry name" value="GLYCOSYLTRANSFERASE-LIKE 1"/>
    <property type="match status" value="1"/>
</dbReference>
<sequence>MISMSVLMIEAFYGGSHKQLLDLFQEEIKGCSVFTLPAKKWHWRARTAALYFMQTIPPSENYRVLFTSSVLNLAELVALRPDLAKLKKVLYFHENQLVYPVRKSQERDFQFGYNQVISCLVADVIVFNSAFNMESFLTSIGSFMKLIPDHRPRELEKLIRPKCQVLYFPIIFPDITRFLPAHKLERDLLMTDIQDIEDGEALDSLITLQNCKADDGLMRNSFACLNPVPTAKQDTRNQEGLSNISDSLEDLNSVRRTEGASAYHGEDMGHVAINPCSMLGGSGNLEENFSVASQHMPLHIVWPHRWEHDKDPELFFNTLLKLKENGLTFKVSVLGETFMDVPDIFAEARRELASSVVHWGYQSSKDDYLKVLCMADIVISTAKHEFFGVAMLEAVHCGCYPLCPKALVYPEIFPDVYLYSTPQQLFKRLQTFCKRPYLARRNAIKYSHHSSRFRVHGLLIQFNDVEEHTSAMLAHRYYHQD</sequence>
<protein>
    <recommendedName>
        <fullName evidence="5">tRNA-queuosine alpha-mannosyltransferase</fullName>
        <ecNumber evidence="4">2.4.1.110</ecNumber>
    </recommendedName>
    <alternativeName>
        <fullName evidence="6">Glycosyltransferase-like domain-containing protein 1</fullName>
    </alternativeName>
</protein>
<dbReference type="OrthoDB" id="10032790at2759"/>
<dbReference type="Pfam" id="PF00534">
    <property type="entry name" value="Glycos_transf_1"/>
    <property type="match status" value="1"/>
</dbReference>
<evidence type="ECO:0000256" key="5">
    <source>
        <dbReference type="ARBA" id="ARBA00044539"/>
    </source>
</evidence>
<dbReference type="PANTHER" id="PTHR13615:SF3">
    <property type="entry name" value="GLYCOSYLTRANSFERASE-LIKE DOMAIN-CONTAINING PROTEIN 1"/>
    <property type="match status" value="1"/>
</dbReference>
<dbReference type="InterPro" id="IPR001296">
    <property type="entry name" value="Glyco_trans_1"/>
</dbReference>
<dbReference type="CDD" id="cd01635">
    <property type="entry name" value="Glycosyltransferase_GTB-type"/>
    <property type="match status" value="1"/>
</dbReference>
<evidence type="ECO:0000256" key="4">
    <source>
        <dbReference type="ARBA" id="ARBA00044517"/>
    </source>
</evidence>
<evidence type="ECO:0000313" key="12">
    <source>
        <dbReference type="Proteomes" id="UP000287033"/>
    </source>
</evidence>
<evidence type="ECO:0000256" key="1">
    <source>
        <dbReference type="ARBA" id="ARBA00009481"/>
    </source>
</evidence>
<dbReference type="InterPro" id="IPR051862">
    <property type="entry name" value="GT-like_domain_containing_1"/>
</dbReference>
<organism evidence="11 12">
    <name type="scientific">Chiloscyllium punctatum</name>
    <name type="common">Brownbanded bambooshark</name>
    <name type="synonym">Hemiscyllium punctatum</name>
    <dbReference type="NCBI Taxonomy" id="137246"/>
    <lineage>
        <taxon>Eukaryota</taxon>
        <taxon>Metazoa</taxon>
        <taxon>Chordata</taxon>
        <taxon>Craniata</taxon>
        <taxon>Vertebrata</taxon>
        <taxon>Chondrichthyes</taxon>
        <taxon>Elasmobranchii</taxon>
        <taxon>Galeomorphii</taxon>
        <taxon>Galeoidea</taxon>
        <taxon>Orectolobiformes</taxon>
        <taxon>Hemiscylliidae</taxon>
        <taxon>Chiloscyllium</taxon>
    </lineage>
</organism>
<keyword evidence="3" id="KW-0808">Transferase</keyword>
<keyword evidence="12" id="KW-1185">Reference proteome</keyword>
<evidence type="ECO:0000256" key="2">
    <source>
        <dbReference type="ARBA" id="ARBA00022676"/>
    </source>
</evidence>
<evidence type="ECO:0000313" key="11">
    <source>
        <dbReference type="EMBL" id="GCC23847.1"/>
    </source>
</evidence>
<dbReference type="Pfam" id="PF12038">
    <property type="entry name" value="QTMAN_N"/>
    <property type="match status" value="1"/>
</dbReference>
<accession>A0A401S0D1</accession>
<dbReference type="InterPro" id="IPR022701">
    <property type="entry name" value="QTMAN_N"/>
</dbReference>
<evidence type="ECO:0000256" key="8">
    <source>
        <dbReference type="ARBA" id="ARBA00048439"/>
    </source>
</evidence>
<dbReference type="Gene3D" id="3.40.50.2000">
    <property type="entry name" value="Glycogen Phosphorylase B"/>
    <property type="match status" value="1"/>
</dbReference>
<dbReference type="STRING" id="137246.A0A401S0D1"/>
<dbReference type="SUPFAM" id="SSF53756">
    <property type="entry name" value="UDP-Glycosyltransferase/glycogen phosphorylase"/>
    <property type="match status" value="1"/>
</dbReference>
<evidence type="ECO:0000259" key="10">
    <source>
        <dbReference type="Pfam" id="PF12038"/>
    </source>
</evidence>
<dbReference type="AlphaFoldDB" id="A0A401S0D1"/>
<name>A0A401S0D1_CHIPU</name>
<evidence type="ECO:0000256" key="3">
    <source>
        <dbReference type="ARBA" id="ARBA00022679"/>
    </source>
</evidence>
<comment type="caution">
    <text evidence="11">The sequence shown here is derived from an EMBL/GenBank/DDBJ whole genome shotgun (WGS) entry which is preliminary data.</text>
</comment>
<gene>
    <name evidence="11" type="ORF">chiPu_0002245</name>
</gene>
<feature type="domain" description="tRNA-queuosine alpha-mannosyltransferase N-terminal" evidence="10">
    <location>
        <begin position="6"/>
        <end position="170"/>
    </location>
</feature>
<comment type="function">
    <text evidence="7">Glycosyltransferase that specifically catalyzes mannosylation of cytoplasmic tRNA(Asp) modified with queuosine at position 34 (queuosine(34)). Mannosylates the cyclopentene moiety of queuosine(34) in tRNA(Asp) to form mannosyl-queuosine(34). Mannosylation of queuosine(34) in tRNA(Asp) is required to slow-down elongation at cognate codons, GAC and GAU, thereby regulating protein translation.</text>
</comment>
<dbReference type="EC" id="2.4.1.110" evidence="4"/>
<dbReference type="OMA" id="HRWEYDK"/>
<evidence type="ECO:0000256" key="6">
    <source>
        <dbReference type="ARBA" id="ARBA00044567"/>
    </source>
</evidence>
<keyword evidence="2" id="KW-0328">Glycosyltransferase</keyword>
<dbReference type="Proteomes" id="UP000287033">
    <property type="component" value="Unassembled WGS sequence"/>
</dbReference>
<evidence type="ECO:0000259" key="9">
    <source>
        <dbReference type="Pfam" id="PF00534"/>
    </source>
</evidence>
<comment type="catalytic activity">
    <reaction evidence="8">
        <text>queuosine(34) in tRNA(Asp) + GDP-alpha-D-mannose = O-4''-alpha-D-mannosylqueuosine(34) in tRNA(Asp) + GDP + H(+)</text>
        <dbReference type="Rhea" id="RHEA:12885"/>
        <dbReference type="Rhea" id="RHEA-COMP:18572"/>
        <dbReference type="Rhea" id="RHEA-COMP:18581"/>
        <dbReference type="ChEBI" id="CHEBI:15378"/>
        <dbReference type="ChEBI" id="CHEBI:57527"/>
        <dbReference type="ChEBI" id="CHEBI:58189"/>
        <dbReference type="ChEBI" id="CHEBI:194431"/>
        <dbReference type="ChEBI" id="CHEBI:194442"/>
        <dbReference type="EC" id="2.4.1.110"/>
    </reaction>
    <physiologicalReaction direction="left-to-right" evidence="8">
        <dbReference type="Rhea" id="RHEA:12886"/>
    </physiologicalReaction>
</comment>
<dbReference type="EMBL" id="BEZZ01000041">
    <property type="protein sequence ID" value="GCC23847.1"/>
    <property type="molecule type" value="Genomic_DNA"/>
</dbReference>
<feature type="domain" description="Glycosyl transferase family 1" evidence="9">
    <location>
        <begin position="292"/>
        <end position="415"/>
    </location>
</feature>
<evidence type="ECO:0000256" key="7">
    <source>
        <dbReference type="ARBA" id="ARBA00045402"/>
    </source>
</evidence>